<dbReference type="GO" id="GO:0005634">
    <property type="term" value="C:nucleus"/>
    <property type="evidence" value="ECO:0007669"/>
    <property type="project" value="UniProtKB-SubCell"/>
</dbReference>
<protein>
    <submittedName>
        <fullName evidence="12">Nuclear export mediator factor NEMF</fullName>
    </submittedName>
</protein>
<dbReference type="AlphaFoldDB" id="A0A915AB61"/>
<dbReference type="WBParaSite" id="PgR002_g144_t01">
    <property type="protein sequence ID" value="PgR002_g144_t01"/>
    <property type="gene ID" value="PgR002_g144"/>
</dbReference>
<evidence type="ECO:0000256" key="1">
    <source>
        <dbReference type="ARBA" id="ARBA00004123"/>
    </source>
</evidence>
<name>A0A915AB61_PARUN</name>
<keyword evidence="5 7" id="KW-0175">Coiled coil</keyword>
<comment type="similarity">
    <text evidence="3">Belongs to the NEMF family.</text>
</comment>
<keyword evidence="4" id="KW-0963">Cytoplasm</keyword>
<dbReference type="InterPro" id="IPR008532">
    <property type="entry name" value="NFACT_RNA-bd"/>
</dbReference>
<dbReference type="PANTHER" id="PTHR15239:SF6">
    <property type="entry name" value="RIBOSOME QUALITY CONTROL COMPLEX SUBUNIT NEMF"/>
    <property type="match status" value="1"/>
</dbReference>
<evidence type="ECO:0000259" key="10">
    <source>
        <dbReference type="Pfam" id="PF11923"/>
    </source>
</evidence>
<sequence>MKSRFSTLDVFAVVHDLRTLEGLRVTNVYDVDSKTYLIRMHIPDEKCFIMIESGMRLHKTSFEWPKAQFPSSFSMKLRKHIKQKRLAKVEQLGVDRIVDLQFGTDDRASHVIVELYDRGNILLTDHQYMILNVLRPRTDKDTEVRFSVRETYPTKNARQEAMVPSKARLMETLATTKKGESVRRALAPLTQYGPALIEHSLRLAGICSNAQIGVNISNSEEDIQKLLNAMDIAQVVFNELRETSAHGFIVYKLETRADGLAFESYQEFHPYRFKQFESENIREFENFSDCVDEYFSKIESQRADQRALNVEREALKKLENVKRDQQERIESLELAQIEKRQMAELIELNSNLVDKALLIIRSAVANQLSWEMIEEMRIKASEAGDPIASSIVGLNLNSNEMILSLRDPYHDDSLPKKVPVDIALSAYQNSRKLHSEKKAAVDKKQKTISSSAKALKSAQLKAKETLATVRAKADVVKSRRQMWFEKFFWFVSSENYLVIGGRDAQQNELLVKRYLRTGDIYVHADVRGASSVVIRNKISGGEIPPKTLNEAGSMAVCYSSSWEAKVIAAAWWVYHHQVSRTAPTGEYLTPGSFMIRGKKNYLPSCQLQMGFGLMFKLDEDSVERHRGERGVAITPTVDSESLSANSPDEVEDEVDLGASESEDEEEEGEGETKHTSSDNDEQFPDVQVSLGGIVNVGGSAEDGEEYSIIQVGPMVGPIRTENERATEKYVENMRKLMETASKKNRPLTIRQKHKAQKIKKKYADQEEDERIMRAIWLGSREVPTKEYQDEEDVKETSRKNDTEIANVSGHRSTTAELDEERQGKKNHDIVRATAKVQEEEEEVDESDLRSMGEEETKMLDSLTWRPLPGDTLLHAVVVVAPYQTMLNFKYKVKLTPGTGKRGKAAKNAIALFQRERNAPPEERNLLRVLAADDQIARNIPGKVRISAPHLNKK</sequence>
<dbReference type="Pfam" id="PF11923">
    <property type="entry name" value="NFACT-C"/>
    <property type="match status" value="1"/>
</dbReference>
<reference evidence="12" key="1">
    <citation type="submission" date="2022-11" db="UniProtKB">
        <authorList>
            <consortium name="WormBaseParasite"/>
        </authorList>
    </citation>
    <scope>IDENTIFICATION</scope>
</reference>
<dbReference type="Pfam" id="PF05670">
    <property type="entry name" value="NFACT-R_1"/>
    <property type="match status" value="1"/>
</dbReference>
<dbReference type="GO" id="GO:1990116">
    <property type="term" value="P:ribosome-associated ubiquitin-dependent protein catabolic process"/>
    <property type="evidence" value="ECO:0007669"/>
    <property type="project" value="TreeGrafter"/>
</dbReference>
<evidence type="ECO:0000256" key="8">
    <source>
        <dbReference type="SAM" id="MobiDB-lite"/>
    </source>
</evidence>
<evidence type="ECO:0000256" key="7">
    <source>
        <dbReference type="SAM" id="Coils"/>
    </source>
</evidence>
<dbReference type="InterPro" id="IPR051608">
    <property type="entry name" value="RQC_Subunit_NEMF"/>
</dbReference>
<dbReference type="InterPro" id="IPR021846">
    <property type="entry name" value="NFACT-C"/>
</dbReference>
<proteinExistence type="inferred from homology"/>
<dbReference type="Gene3D" id="2.30.310.10">
    <property type="entry name" value="ibrinogen binding protein from staphylococcus aureus domain"/>
    <property type="match status" value="1"/>
</dbReference>
<feature type="compositionally biased region" description="Basic residues" evidence="8">
    <location>
        <begin position="742"/>
        <end position="760"/>
    </location>
</feature>
<dbReference type="GO" id="GO:0000049">
    <property type="term" value="F:tRNA binding"/>
    <property type="evidence" value="ECO:0007669"/>
    <property type="project" value="TreeGrafter"/>
</dbReference>
<evidence type="ECO:0000256" key="6">
    <source>
        <dbReference type="ARBA" id="ARBA00023242"/>
    </source>
</evidence>
<organism evidence="11 12">
    <name type="scientific">Parascaris univalens</name>
    <name type="common">Nematode worm</name>
    <dbReference type="NCBI Taxonomy" id="6257"/>
    <lineage>
        <taxon>Eukaryota</taxon>
        <taxon>Metazoa</taxon>
        <taxon>Ecdysozoa</taxon>
        <taxon>Nematoda</taxon>
        <taxon>Chromadorea</taxon>
        <taxon>Rhabditida</taxon>
        <taxon>Spirurina</taxon>
        <taxon>Ascaridomorpha</taxon>
        <taxon>Ascaridoidea</taxon>
        <taxon>Ascarididae</taxon>
        <taxon>Parascaris</taxon>
    </lineage>
</organism>
<feature type="domain" description="NFACT protein C-terminal" evidence="10">
    <location>
        <begin position="853"/>
        <end position="946"/>
    </location>
</feature>
<keyword evidence="6" id="KW-0539">Nucleus</keyword>
<evidence type="ECO:0000256" key="5">
    <source>
        <dbReference type="ARBA" id="ARBA00023054"/>
    </source>
</evidence>
<accession>A0A915AB61</accession>
<dbReference type="PANTHER" id="PTHR15239">
    <property type="entry name" value="NUCLEAR EXPORT MEDIATOR FACTOR NEMF"/>
    <property type="match status" value="1"/>
</dbReference>
<feature type="region of interest" description="Disordered" evidence="8">
    <location>
        <begin position="738"/>
        <end position="764"/>
    </location>
</feature>
<dbReference type="GO" id="GO:0043023">
    <property type="term" value="F:ribosomal large subunit binding"/>
    <property type="evidence" value="ECO:0007669"/>
    <property type="project" value="TreeGrafter"/>
</dbReference>
<evidence type="ECO:0000259" key="9">
    <source>
        <dbReference type="Pfam" id="PF05670"/>
    </source>
</evidence>
<dbReference type="FunFam" id="2.30.310.10:FF:000001">
    <property type="entry name" value="Nuclear export mediator factor Nemf"/>
    <property type="match status" value="1"/>
</dbReference>
<feature type="compositionally biased region" description="Acidic residues" evidence="8">
    <location>
        <begin position="648"/>
        <end position="669"/>
    </location>
</feature>
<dbReference type="Proteomes" id="UP000887569">
    <property type="component" value="Unplaced"/>
</dbReference>
<feature type="region of interest" description="Disordered" evidence="8">
    <location>
        <begin position="629"/>
        <end position="684"/>
    </location>
</feature>
<dbReference type="NCBIfam" id="NF041120">
    <property type="entry name" value="RqcH_arch"/>
    <property type="match status" value="1"/>
</dbReference>
<dbReference type="GO" id="GO:0005737">
    <property type="term" value="C:cytoplasm"/>
    <property type="evidence" value="ECO:0007669"/>
    <property type="project" value="UniProtKB-SubCell"/>
</dbReference>
<comment type="subcellular location">
    <subcellularLocation>
        <location evidence="2">Cytoplasm</location>
    </subcellularLocation>
    <subcellularLocation>
        <location evidence="1">Nucleus</location>
    </subcellularLocation>
</comment>
<evidence type="ECO:0000256" key="2">
    <source>
        <dbReference type="ARBA" id="ARBA00004496"/>
    </source>
</evidence>
<evidence type="ECO:0000313" key="11">
    <source>
        <dbReference type="Proteomes" id="UP000887569"/>
    </source>
</evidence>
<evidence type="ECO:0000256" key="3">
    <source>
        <dbReference type="ARBA" id="ARBA00008318"/>
    </source>
</evidence>
<dbReference type="Pfam" id="PF05833">
    <property type="entry name" value="NFACT_N"/>
    <property type="match status" value="1"/>
</dbReference>
<evidence type="ECO:0000256" key="4">
    <source>
        <dbReference type="ARBA" id="ARBA00022490"/>
    </source>
</evidence>
<feature type="region of interest" description="Disordered" evidence="8">
    <location>
        <begin position="834"/>
        <end position="853"/>
    </location>
</feature>
<keyword evidence="11" id="KW-1185">Reference proteome</keyword>
<dbReference type="GO" id="GO:0072344">
    <property type="term" value="P:rescue of stalled ribosome"/>
    <property type="evidence" value="ECO:0007669"/>
    <property type="project" value="TreeGrafter"/>
</dbReference>
<dbReference type="GO" id="GO:1990112">
    <property type="term" value="C:RQC complex"/>
    <property type="evidence" value="ECO:0007669"/>
    <property type="project" value="TreeGrafter"/>
</dbReference>
<evidence type="ECO:0000313" key="12">
    <source>
        <dbReference type="WBParaSite" id="PgR002_g144_t01"/>
    </source>
</evidence>
<feature type="domain" description="NFACT RNA-binding" evidence="9">
    <location>
        <begin position="486"/>
        <end position="597"/>
    </location>
</feature>
<feature type="compositionally biased region" description="Polar residues" evidence="8">
    <location>
        <begin position="636"/>
        <end position="646"/>
    </location>
</feature>
<feature type="coiled-coil region" evidence="7">
    <location>
        <begin position="308"/>
        <end position="335"/>
    </location>
</feature>